<proteinExistence type="predicted"/>
<dbReference type="AlphaFoldDB" id="A0A919PGM4"/>
<evidence type="ECO:0000313" key="2">
    <source>
        <dbReference type="Proteomes" id="UP000642125"/>
    </source>
</evidence>
<reference evidence="1" key="1">
    <citation type="submission" date="2021-01" db="EMBL/GenBank/DDBJ databases">
        <title>Whole genome shotgun sequence of Cellulomonas pakistanensis NBRC 110800.</title>
        <authorList>
            <person name="Komaki H."/>
            <person name="Tamura T."/>
        </authorList>
    </citation>
    <scope>NUCLEOTIDE SEQUENCE</scope>
    <source>
        <strain evidence="1">NBRC 110800</strain>
    </source>
</reference>
<gene>
    <name evidence="1" type="ORF">Cpa01nite_35330</name>
</gene>
<keyword evidence="2" id="KW-1185">Reference proteome</keyword>
<accession>A0A919PGM4</accession>
<dbReference type="Proteomes" id="UP000642125">
    <property type="component" value="Unassembled WGS sequence"/>
</dbReference>
<name>A0A919PGM4_9CELL</name>
<sequence>MDTIWGPALDAEVAYRQEVVRAAVRGSDLGWRWRRHRRR</sequence>
<comment type="caution">
    <text evidence="1">The sequence shown here is derived from an EMBL/GenBank/DDBJ whole genome shotgun (WGS) entry which is preliminary data.</text>
</comment>
<protein>
    <submittedName>
        <fullName evidence="1">Uncharacterized protein</fullName>
    </submittedName>
</protein>
<evidence type="ECO:0000313" key="1">
    <source>
        <dbReference type="EMBL" id="GIG38152.1"/>
    </source>
</evidence>
<organism evidence="1 2">
    <name type="scientific">Cellulomonas pakistanensis</name>
    <dbReference type="NCBI Taxonomy" id="992287"/>
    <lineage>
        <taxon>Bacteria</taxon>
        <taxon>Bacillati</taxon>
        <taxon>Actinomycetota</taxon>
        <taxon>Actinomycetes</taxon>
        <taxon>Micrococcales</taxon>
        <taxon>Cellulomonadaceae</taxon>
        <taxon>Cellulomonas</taxon>
    </lineage>
</organism>
<dbReference type="EMBL" id="BONO01000038">
    <property type="protein sequence ID" value="GIG38152.1"/>
    <property type="molecule type" value="Genomic_DNA"/>
</dbReference>